<gene>
    <name evidence="2" type="ORF">JMJ55_23505</name>
</gene>
<dbReference type="Proteomes" id="UP000606490">
    <property type="component" value="Unassembled WGS sequence"/>
</dbReference>
<evidence type="ECO:0000256" key="1">
    <source>
        <dbReference type="SAM" id="SignalP"/>
    </source>
</evidence>
<protein>
    <submittedName>
        <fullName evidence="2">Uncharacterized protein</fullName>
    </submittedName>
</protein>
<keyword evidence="1" id="KW-0732">Signal</keyword>
<evidence type="ECO:0000313" key="3">
    <source>
        <dbReference type="Proteomes" id="UP000606490"/>
    </source>
</evidence>
<feature type="chain" id="PRO_5045874091" evidence="1">
    <location>
        <begin position="22"/>
        <end position="149"/>
    </location>
</feature>
<dbReference type="EMBL" id="JAEUXJ010000013">
    <property type="protein sequence ID" value="MBL6458310.1"/>
    <property type="molecule type" value="Genomic_DNA"/>
</dbReference>
<evidence type="ECO:0000313" key="2">
    <source>
        <dbReference type="EMBL" id="MBL6458310.1"/>
    </source>
</evidence>
<keyword evidence="3" id="KW-1185">Reference proteome</keyword>
<feature type="signal peptide" evidence="1">
    <location>
        <begin position="1"/>
        <end position="21"/>
    </location>
</feature>
<accession>A0ABS1V9H0</accession>
<proteinExistence type="predicted"/>
<comment type="caution">
    <text evidence="2">The sequence shown here is derived from an EMBL/GenBank/DDBJ whole genome shotgun (WGS) entry which is preliminary data.</text>
</comment>
<dbReference type="RefSeq" id="WP_202828051.1">
    <property type="nucleotide sequence ID" value="NZ_JAEUXJ010000013.1"/>
</dbReference>
<reference evidence="2 3" key="1">
    <citation type="submission" date="2021-01" db="EMBL/GenBank/DDBJ databases">
        <title>Belnapia mucosa sp. nov. and Belnapia arida sp. nov., isolated from the Tabernas Desert (Almeria, Spain).</title>
        <authorList>
            <person name="Molina-Menor E."/>
            <person name="Vidal-Verdu A."/>
            <person name="Calonge A."/>
            <person name="Satari L."/>
            <person name="Pereto Magraner J."/>
            <person name="Porcar Miralles M."/>
        </authorList>
    </citation>
    <scope>NUCLEOTIDE SEQUENCE [LARGE SCALE GENOMIC DNA]</scope>
    <source>
        <strain evidence="2 3">T6</strain>
    </source>
</reference>
<sequence length="149" mass="16137">MQRRTILLCSVITLRASQASAQVAISQLEGALTQENFAQFEEFISDNLDKVIGLKLSAAANTGRSGLQVTETNGQVAIYLPHDPKRVGSIEVVANSGYRWEHGGYVFDGFFLVKSGGMHQGIISYGLLPVSEAQVRLTPGLSIAVHHLR</sequence>
<organism evidence="2 3">
    <name type="scientific">Belnapia mucosa</name>
    <dbReference type="NCBI Taxonomy" id="2804532"/>
    <lineage>
        <taxon>Bacteria</taxon>
        <taxon>Pseudomonadati</taxon>
        <taxon>Pseudomonadota</taxon>
        <taxon>Alphaproteobacteria</taxon>
        <taxon>Acetobacterales</taxon>
        <taxon>Roseomonadaceae</taxon>
        <taxon>Belnapia</taxon>
    </lineage>
</organism>
<name>A0ABS1V9H0_9PROT</name>